<dbReference type="PROSITE" id="PS00107">
    <property type="entry name" value="PROTEIN_KINASE_ATP"/>
    <property type="match status" value="1"/>
</dbReference>
<dbReference type="SMART" id="SM00421">
    <property type="entry name" value="HTH_LUXR"/>
    <property type="match status" value="1"/>
</dbReference>
<reference evidence="6 7" key="2">
    <citation type="journal article" date="2022" name="Arch. Microbiol.">
        <title>Rhodococcus pseudokoreensis sp. nov. isolated from the rhizosphere of young M26 apple rootstocks.</title>
        <authorList>
            <person name="Kampfer P."/>
            <person name="Glaeser S.P."/>
            <person name="Blom J."/>
            <person name="Wolf J."/>
            <person name="Benning S."/>
            <person name="Schloter M."/>
            <person name="Neumann-Schaal M."/>
        </authorList>
    </citation>
    <scope>NUCLEOTIDE SEQUENCE [LARGE SCALE GENOMIC DNA]</scope>
    <source>
        <strain evidence="6 7">R79</strain>
    </source>
</reference>
<dbReference type="Gene3D" id="1.10.10.10">
    <property type="entry name" value="Winged helix-like DNA-binding domain superfamily/Winged helix DNA-binding domain"/>
    <property type="match status" value="1"/>
</dbReference>
<dbReference type="PANTHER" id="PTHR47691">
    <property type="entry name" value="REGULATOR-RELATED"/>
    <property type="match status" value="1"/>
</dbReference>
<dbReference type="InterPro" id="IPR016032">
    <property type="entry name" value="Sig_transdc_resp-reg_C-effctor"/>
</dbReference>
<dbReference type="Gene3D" id="1.25.40.10">
    <property type="entry name" value="Tetratricopeptide repeat domain"/>
    <property type="match status" value="1"/>
</dbReference>
<dbReference type="SMART" id="SM00220">
    <property type="entry name" value="S_TKc"/>
    <property type="match status" value="1"/>
</dbReference>
<accession>A0A974W529</accession>
<evidence type="ECO:0000313" key="6">
    <source>
        <dbReference type="EMBL" id="QSE90528.1"/>
    </source>
</evidence>
<evidence type="ECO:0000256" key="3">
    <source>
        <dbReference type="PROSITE-ProRule" id="PRU10141"/>
    </source>
</evidence>
<dbReference type="Pfam" id="PF25872">
    <property type="entry name" value="HTH_77"/>
    <property type="match status" value="1"/>
</dbReference>
<evidence type="ECO:0000259" key="4">
    <source>
        <dbReference type="PROSITE" id="PS50011"/>
    </source>
</evidence>
<dbReference type="SUPFAM" id="SSF48452">
    <property type="entry name" value="TPR-like"/>
    <property type="match status" value="1"/>
</dbReference>
<feature type="domain" description="Protein kinase" evidence="4">
    <location>
        <begin position="26"/>
        <end position="292"/>
    </location>
</feature>
<keyword evidence="6" id="KW-0418">Kinase</keyword>
<dbReference type="InterPro" id="IPR000792">
    <property type="entry name" value="Tscrpt_reg_LuxR_C"/>
</dbReference>
<keyword evidence="2 3" id="KW-0067">ATP-binding</keyword>
<dbReference type="InterPro" id="IPR036388">
    <property type="entry name" value="WH-like_DNA-bd_sf"/>
</dbReference>
<dbReference type="Proteomes" id="UP000662986">
    <property type="component" value="Chromosome"/>
</dbReference>
<dbReference type="InterPro" id="IPR027417">
    <property type="entry name" value="P-loop_NTPase"/>
</dbReference>
<dbReference type="SUPFAM" id="SSF52540">
    <property type="entry name" value="P-loop containing nucleoside triphosphate hydrolases"/>
    <property type="match status" value="1"/>
</dbReference>
<dbReference type="SUPFAM" id="SSF46894">
    <property type="entry name" value="C-terminal effector domain of the bipartite response regulators"/>
    <property type="match status" value="1"/>
</dbReference>
<organism evidence="6 7">
    <name type="scientific">Rhodococcus pseudokoreensis</name>
    <dbReference type="NCBI Taxonomy" id="2811421"/>
    <lineage>
        <taxon>Bacteria</taxon>
        <taxon>Bacillati</taxon>
        <taxon>Actinomycetota</taxon>
        <taxon>Actinomycetes</taxon>
        <taxon>Mycobacteriales</taxon>
        <taxon>Nocardiaceae</taxon>
        <taxon>Rhodococcus</taxon>
    </lineage>
</organism>
<dbReference type="CDD" id="cd06170">
    <property type="entry name" value="LuxR_C_like"/>
    <property type="match status" value="1"/>
</dbReference>
<dbReference type="SUPFAM" id="SSF56112">
    <property type="entry name" value="Protein kinase-like (PK-like)"/>
    <property type="match status" value="1"/>
</dbReference>
<dbReference type="RefSeq" id="WP_206006961.1">
    <property type="nucleotide sequence ID" value="NZ_CP070619.1"/>
</dbReference>
<dbReference type="Pfam" id="PF00196">
    <property type="entry name" value="GerE"/>
    <property type="match status" value="1"/>
</dbReference>
<dbReference type="GO" id="GO:0016301">
    <property type="term" value="F:kinase activity"/>
    <property type="evidence" value="ECO:0007669"/>
    <property type="project" value="UniProtKB-KW"/>
</dbReference>
<dbReference type="EMBL" id="CP070619">
    <property type="protein sequence ID" value="QSE90528.1"/>
    <property type="molecule type" value="Genomic_DNA"/>
</dbReference>
<dbReference type="PANTHER" id="PTHR47691:SF3">
    <property type="entry name" value="HTH-TYPE TRANSCRIPTIONAL REGULATOR RV0890C-RELATED"/>
    <property type="match status" value="1"/>
</dbReference>
<dbReference type="InterPro" id="IPR000719">
    <property type="entry name" value="Prot_kinase_dom"/>
</dbReference>
<dbReference type="InterPro" id="IPR017441">
    <property type="entry name" value="Protein_kinase_ATP_BS"/>
</dbReference>
<dbReference type="Pfam" id="PF00069">
    <property type="entry name" value="Pkinase"/>
    <property type="match status" value="1"/>
</dbReference>
<dbReference type="PRINTS" id="PR00364">
    <property type="entry name" value="DISEASERSIST"/>
</dbReference>
<dbReference type="InterPro" id="IPR011990">
    <property type="entry name" value="TPR-like_helical_dom_sf"/>
</dbReference>
<keyword evidence="7" id="KW-1185">Reference proteome</keyword>
<dbReference type="PROSITE" id="PS50043">
    <property type="entry name" value="HTH_LUXR_2"/>
    <property type="match status" value="1"/>
</dbReference>
<dbReference type="PRINTS" id="PR00038">
    <property type="entry name" value="HTHLUXR"/>
</dbReference>
<dbReference type="PROSITE" id="PS00108">
    <property type="entry name" value="PROTEIN_KINASE_ST"/>
    <property type="match status" value="1"/>
</dbReference>
<proteinExistence type="predicted"/>
<evidence type="ECO:0000256" key="1">
    <source>
        <dbReference type="ARBA" id="ARBA00022741"/>
    </source>
</evidence>
<feature type="domain" description="HTH luxR-type" evidence="5">
    <location>
        <begin position="1021"/>
        <end position="1086"/>
    </location>
</feature>
<evidence type="ECO:0000256" key="2">
    <source>
        <dbReference type="ARBA" id="ARBA00022840"/>
    </source>
</evidence>
<dbReference type="CDD" id="cd14014">
    <property type="entry name" value="STKc_PknB_like"/>
    <property type="match status" value="1"/>
</dbReference>
<evidence type="ECO:0000313" key="7">
    <source>
        <dbReference type="Proteomes" id="UP000662986"/>
    </source>
</evidence>
<keyword evidence="1 3" id="KW-0547">Nucleotide-binding</keyword>
<evidence type="ECO:0000259" key="5">
    <source>
        <dbReference type="PROSITE" id="PS50043"/>
    </source>
</evidence>
<dbReference type="InterPro" id="IPR011009">
    <property type="entry name" value="Kinase-like_dom_sf"/>
</dbReference>
<dbReference type="PROSITE" id="PS50011">
    <property type="entry name" value="PROTEIN_KINASE_DOM"/>
    <property type="match status" value="1"/>
</dbReference>
<reference evidence="6 7" key="1">
    <citation type="journal article" date="2021" name="Microbiol. Resour. Announc.">
        <title>Complete Genome Sequences of Two Rhodococcus sp. Strains with Large and Linear Chromosomes, Isolated from Apple Rhizosphere.</title>
        <authorList>
            <person name="Benning S."/>
            <person name="Brugnone N."/>
            <person name="Siani R."/>
            <person name="Kublik S."/>
            <person name="Schloter M."/>
            <person name="Rad V."/>
        </authorList>
    </citation>
    <scope>NUCLEOTIDE SEQUENCE [LARGE SCALE GENOMIC DNA]</scope>
    <source>
        <strain evidence="6 7">R79</strain>
    </source>
</reference>
<dbReference type="InterPro" id="IPR058852">
    <property type="entry name" value="HTH_77"/>
</dbReference>
<dbReference type="InterPro" id="IPR008271">
    <property type="entry name" value="Ser/Thr_kinase_AS"/>
</dbReference>
<gene>
    <name evidence="6" type="ORF">JWS13_18805</name>
</gene>
<protein>
    <submittedName>
        <fullName evidence="6">Protein kinase</fullName>
    </submittedName>
</protein>
<feature type="binding site" evidence="3">
    <location>
        <position position="55"/>
    </location>
    <ligand>
        <name>ATP</name>
        <dbReference type="ChEBI" id="CHEBI:30616"/>
    </ligand>
</feature>
<sequence length="1087" mass="117118">MVEPDPCETQRGVIPGAEADLEASGFGAPCEIGRGGFGVVYRCTQAALDRTVAVKVLTADFDEQNRQRFLREGRAMGRLTGHPNIVGALQVGVTEHDRLFVVMEYHRHGSLDKHIRGVGPLPLEVALRLGVKLAGALETAHRLGIVHRDVKPANILFDNYGEPRLTDFGIAHMTGGFETATGVITGSPAFTAPEVLSGRSPNPASDIYSLGATLFCAITGHAAFERRQGEQLVAQFLRITTGPVPDLRENGVAGDVAAVIERAMASGPQDRQLTAAALGEDLRTVQRRHGFAVDDMAVPGDEATPGVLVRSRSGRGHDDGPAHKTPEGNLPLELTSFIGRRTELAETAKLLRSSRLVTLTGIGGVGKTRLALRAAATTAASFRDGVWLVELGDLRDAVLLIEVVAARLRVRERAPRSIKDSLVEHLAPRQVLLVLDNCEHLLDAVAGLAADLLHACPHLRILTTSREPLDIGGEVVFRVPPLTVPDRTSSLRGIPRYDAVTLFRERAVAAVSDFAVTDDNQAVVSSICRKLDGMPLPIELAAARIRVMSPEQILQRLTDRFALLTTGPRGAPSRQQTLRLSVDWSHELCSDHERLAWSRLSVFAGGFELDAAQHICSLDGGIGDTVDAVTALVDKSILLREQSGTVVRFRMLETIREYGRAKARQSGEYLALRSRHSNWYDQVCRAVESEWIGPGQLDAIARLDREQPNIREALEYCLSSADNRLVETGLRIATAMHLFWSIHGALSEGRRWLDRLLAHQSAQPTTSRIRALYADSVLAALQGEISAGTELVEEALALANQLAGSEMKTLVLFARGRLALFGGDTATACAHLSQALTEIRRVGDRTLLVAGLALLGLAHEIHGESTHAVTCYEEVLAVTEASGESVYRSYSLWALGVAQWRRHEHPQADRYLRQGLRLAHRVGDAVCSAACLEALAWLCGSEGDHRRAVTLLGASEAAGTAVGSSPVFLADMQVLHDTCAQNARLALGDGSFDVAYRAGATLGLAGAVGFALDEPGPAATIGTDQAVLTKRERQVADLVARGLTNREIATELVLSARTAQGHVQNILVKLGFTSRAQIAAWVASLRE</sequence>
<keyword evidence="6" id="KW-0808">Transferase</keyword>
<dbReference type="Gene3D" id="3.40.50.300">
    <property type="entry name" value="P-loop containing nucleotide triphosphate hydrolases"/>
    <property type="match status" value="1"/>
</dbReference>
<name>A0A974W529_9NOCA</name>
<dbReference type="Gene3D" id="1.10.510.10">
    <property type="entry name" value="Transferase(Phosphotransferase) domain 1"/>
    <property type="match status" value="1"/>
</dbReference>